<protein>
    <submittedName>
        <fullName evidence="2">Uncharacterized protein</fullName>
    </submittedName>
</protein>
<sequence length="71" mass="8009">MVGLCEGGNEPSGSLKPFVKTHGNRAAGREFTVPEFNIRYWRKQKQALQETNASRKAFRGPKSVKFPDLED</sequence>
<keyword evidence="3" id="KW-1185">Reference proteome</keyword>
<evidence type="ECO:0000313" key="3">
    <source>
        <dbReference type="Proteomes" id="UP001148838"/>
    </source>
</evidence>
<feature type="region of interest" description="Disordered" evidence="1">
    <location>
        <begin position="50"/>
        <end position="71"/>
    </location>
</feature>
<feature type="region of interest" description="Disordered" evidence="1">
    <location>
        <begin position="1"/>
        <end position="20"/>
    </location>
</feature>
<dbReference type="Proteomes" id="UP001148838">
    <property type="component" value="Unassembled WGS sequence"/>
</dbReference>
<evidence type="ECO:0000313" key="2">
    <source>
        <dbReference type="EMBL" id="KAJ4426374.1"/>
    </source>
</evidence>
<gene>
    <name evidence="2" type="ORF">ANN_27188</name>
</gene>
<comment type="caution">
    <text evidence="2">The sequence shown here is derived from an EMBL/GenBank/DDBJ whole genome shotgun (WGS) entry which is preliminary data.</text>
</comment>
<name>A0ABQ8RXD9_PERAM</name>
<proteinExistence type="predicted"/>
<feature type="non-terminal residue" evidence="2">
    <location>
        <position position="71"/>
    </location>
</feature>
<organism evidence="2 3">
    <name type="scientific">Periplaneta americana</name>
    <name type="common">American cockroach</name>
    <name type="synonym">Blatta americana</name>
    <dbReference type="NCBI Taxonomy" id="6978"/>
    <lineage>
        <taxon>Eukaryota</taxon>
        <taxon>Metazoa</taxon>
        <taxon>Ecdysozoa</taxon>
        <taxon>Arthropoda</taxon>
        <taxon>Hexapoda</taxon>
        <taxon>Insecta</taxon>
        <taxon>Pterygota</taxon>
        <taxon>Neoptera</taxon>
        <taxon>Polyneoptera</taxon>
        <taxon>Dictyoptera</taxon>
        <taxon>Blattodea</taxon>
        <taxon>Blattoidea</taxon>
        <taxon>Blattidae</taxon>
        <taxon>Blattinae</taxon>
        <taxon>Periplaneta</taxon>
    </lineage>
</organism>
<accession>A0ABQ8RXD9</accession>
<dbReference type="EMBL" id="JAJSOF020000040">
    <property type="protein sequence ID" value="KAJ4426374.1"/>
    <property type="molecule type" value="Genomic_DNA"/>
</dbReference>
<evidence type="ECO:0000256" key="1">
    <source>
        <dbReference type="SAM" id="MobiDB-lite"/>
    </source>
</evidence>
<reference evidence="2 3" key="1">
    <citation type="journal article" date="2022" name="Allergy">
        <title>Genome assembly and annotation of Periplaneta americana reveal a comprehensive cockroach allergen profile.</title>
        <authorList>
            <person name="Wang L."/>
            <person name="Xiong Q."/>
            <person name="Saelim N."/>
            <person name="Wang L."/>
            <person name="Nong W."/>
            <person name="Wan A.T."/>
            <person name="Shi M."/>
            <person name="Liu X."/>
            <person name="Cao Q."/>
            <person name="Hui J.H.L."/>
            <person name="Sookrung N."/>
            <person name="Leung T.F."/>
            <person name="Tungtrongchitr A."/>
            <person name="Tsui S.K.W."/>
        </authorList>
    </citation>
    <scope>NUCLEOTIDE SEQUENCE [LARGE SCALE GENOMIC DNA]</scope>
    <source>
        <strain evidence="2">PWHHKU_190912</strain>
    </source>
</reference>